<dbReference type="InterPro" id="IPR011009">
    <property type="entry name" value="Kinase-like_dom_sf"/>
</dbReference>
<dbReference type="Gene3D" id="3.30.200.20">
    <property type="entry name" value="Phosphorylase Kinase, domain 1"/>
    <property type="match status" value="1"/>
</dbReference>
<dbReference type="InterPro" id="IPR002912">
    <property type="entry name" value="ACT_dom"/>
</dbReference>
<reference evidence="4 5" key="1">
    <citation type="submission" date="2024-06" db="EMBL/GenBank/DDBJ databases">
        <authorList>
            <person name="Kraege A."/>
            <person name="Thomma B."/>
        </authorList>
    </citation>
    <scope>NUCLEOTIDE SEQUENCE [LARGE SCALE GENOMIC DNA]</scope>
</reference>
<keyword evidence="5" id="KW-1185">Reference proteome</keyword>
<organism evidence="4 5">
    <name type="scientific">Coccomyxa viridis</name>
    <dbReference type="NCBI Taxonomy" id="1274662"/>
    <lineage>
        <taxon>Eukaryota</taxon>
        <taxon>Viridiplantae</taxon>
        <taxon>Chlorophyta</taxon>
        <taxon>core chlorophytes</taxon>
        <taxon>Trebouxiophyceae</taxon>
        <taxon>Trebouxiophyceae incertae sedis</taxon>
        <taxon>Coccomyxaceae</taxon>
        <taxon>Coccomyxa</taxon>
    </lineage>
</organism>
<dbReference type="SUPFAM" id="SSF55021">
    <property type="entry name" value="ACT-like"/>
    <property type="match status" value="1"/>
</dbReference>
<gene>
    <name evidence="4" type="primary">g5183</name>
    <name evidence="4" type="ORF">VP750_LOCUS4429</name>
</gene>
<dbReference type="PANTHER" id="PTHR47320">
    <property type="entry name" value="BIFUNCTIONAL URIDYLYLTRANSFERASE/URIDYLYL-REMOVING ENZYME"/>
    <property type="match status" value="1"/>
</dbReference>
<feature type="compositionally biased region" description="Basic and acidic residues" evidence="2">
    <location>
        <begin position="305"/>
        <end position="314"/>
    </location>
</feature>
<dbReference type="InterPro" id="IPR010043">
    <property type="entry name" value="UTase/UR"/>
</dbReference>
<evidence type="ECO:0000256" key="1">
    <source>
        <dbReference type="ARBA" id="ARBA00022801"/>
    </source>
</evidence>
<proteinExistence type="predicted"/>
<evidence type="ECO:0000313" key="4">
    <source>
        <dbReference type="EMBL" id="CAL5222770.1"/>
    </source>
</evidence>
<dbReference type="SUPFAM" id="SSF56112">
    <property type="entry name" value="Protein kinase-like (PK-like)"/>
    <property type="match status" value="1"/>
</dbReference>
<name>A0ABP1FS69_9CHLO</name>
<feature type="region of interest" description="Disordered" evidence="2">
    <location>
        <begin position="277"/>
        <end position="296"/>
    </location>
</feature>
<accession>A0ABP1FS69</accession>
<comment type="caution">
    <text evidence="4">The sequence shown here is derived from an EMBL/GenBank/DDBJ whole genome shotgun (WGS) entry which is preliminary data.</text>
</comment>
<feature type="domain" description="ACT" evidence="3">
    <location>
        <begin position="208"/>
        <end position="287"/>
    </location>
</feature>
<keyword evidence="1" id="KW-0378">Hydrolase</keyword>
<dbReference type="InterPro" id="IPR045865">
    <property type="entry name" value="ACT-like_dom_sf"/>
</dbReference>
<evidence type="ECO:0000313" key="5">
    <source>
        <dbReference type="Proteomes" id="UP001497392"/>
    </source>
</evidence>
<feature type="region of interest" description="Disordered" evidence="2">
    <location>
        <begin position="305"/>
        <end position="326"/>
    </location>
</feature>
<evidence type="ECO:0000259" key="3">
    <source>
        <dbReference type="PROSITE" id="PS51671"/>
    </source>
</evidence>
<dbReference type="EMBL" id="CAXHTA020000007">
    <property type="protein sequence ID" value="CAL5222770.1"/>
    <property type="molecule type" value="Genomic_DNA"/>
</dbReference>
<dbReference type="PANTHER" id="PTHR47320:SF1">
    <property type="entry name" value="BIFUNCTIONAL URIDYLYLTRANSFERASE_URIDYLYL-REMOVING ENZYME"/>
    <property type="match status" value="1"/>
</dbReference>
<sequence>MRDGSKVGGEGHRGEDLEADVCGAMMLAVSPVPSLLSHGCTMASASGQQQLMRRTKQEICSAFIARLRERRSLDVTPEVIEGIKQHFASLPTRYALDVNISSLDILNHHRLLQSARNDPAAVSFQVRSVDVGLVPTYNSSGSDRRPSFGGLDTLLSEPSSAQAVARSLSRHSALPRPAFGSSPNLQALVHEAEEKHEGRGGADASFYEITIASQDQPKLLCRLSETLGNLNLNICEAHAFNTTDKFTLDVFVVNGWSGEGCEDLEEVLSERLQQLPAPLESAPSAGSQQEPPLVIPDDLPAERERSMDLAEQREPQSASASPADDWELDPADIAFQDKIASGAFGDLYKGSYCGQEVAIKILRDVHTDTQQYEEFLQA</sequence>
<dbReference type="PROSITE" id="PS51671">
    <property type="entry name" value="ACT"/>
    <property type="match status" value="1"/>
</dbReference>
<dbReference type="Proteomes" id="UP001497392">
    <property type="component" value="Unassembled WGS sequence"/>
</dbReference>
<evidence type="ECO:0000256" key="2">
    <source>
        <dbReference type="SAM" id="MobiDB-lite"/>
    </source>
</evidence>
<protein>
    <submittedName>
        <fullName evidence="4">G5183 protein</fullName>
    </submittedName>
</protein>